<evidence type="ECO:0000313" key="11">
    <source>
        <dbReference type="EMBL" id="ODM97074.1"/>
    </source>
</evidence>
<dbReference type="Pfam" id="PF01151">
    <property type="entry name" value="ELO"/>
    <property type="match status" value="1"/>
</dbReference>
<evidence type="ECO:0000256" key="8">
    <source>
        <dbReference type="ARBA" id="ARBA00023136"/>
    </source>
</evidence>
<comment type="caution">
    <text evidence="11">The sequence shown here is derived from an EMBL/GenBank/DDBJ whole genome shotgun (WGS) entry which is preliminary data.</text>
</comment>
<keyword evidence="9 10" id="KW-0275">Fatty acid biosynthesis</keyword>
<feature type="transmembrane region" description="Helical" evidence="10">
    <location>
        <begin position="89"/>
        <end position="108"/>
    </location>
</feature>
<evidence type="ECO:0000256" key="3">
    <source>
        <dbReference type="ARBA" id="ARBA00022679"/>
    </source>
</evidence>
<dbReference type="InterPro" id="IPR002076">
    <property type="entry name" value="ELO_fam"/>
</dbReference>
<dbReference type="STRING" id="48709.A0A1D2MW87"/>
<evidence type="ECO:0000256" key="6">
    <source>
        <dbReference type="ARBA" id="ARBA00022989"/>
    </source>
</evidence>
<dbReference type="EC" id="2.3.1.199" evidence="10"/>
<keyword evidence="7 10" id="KW-0443">Lipid metabolism</keyword>
<name>A0A1D2MW87_ORCCI</name>
<evidence type="ECO:0000256" key="4">
    <source>
        <dbReference type="ARBA" id="ARBA00022692"/>
    </source>
</evidence>
<gene>
    <name evidence="11" type="ORF">Ocin01_09598</name>
</gene>
<feature type="transmembrane region" description="Helical" evidence="10">
    <location>
        <begin position="120"/>
        <end position="139"/>
    </location>
</feature>
<evidence type="ECO:0000256" key="7">
    <source>
        <dbReference type="ARBA" id="ARBA00023098"/>
    </source>
</evidence>
<keyword evidence="8 10" id="KW-0472">Membrane</keyword>
<comment type="catalytic activity">
    <reaction evidence="10">
        <text>a very-long-chain acyl-CoA + malonyl-CoA + H(+) = a very-long-chain 3-oxoacyl-CoA + CO2 + CoA</text>
        <dbReference type="Rhea" id="RHEA:32727"/>
        <dbReference type="ChEBI" id="CHEBI:15378"/>
        <dbReference type="ChEBI" id="CHEBI:16526"/>
        <dbReference type="ChEBI" id="CHEBI:57287"/>
        <dbReference type="ChEBI" id="CHEBI:57384"/>
        <dbReference type="ChEBI" id="CHEBI:90725"/>
        <dbReference type="ChEBI" id="CHEBI:90736"/>
        <dbReference type="EC" id="2.3.1.199"/>
    </reaction>
</comment>
<dbReference type="GO" id="GO:0034626">
    <property type="term" value="P:fatty acid elongation, polyunsaturated fatty acid"/>
    <property type="evidence" value="ECO:0007669"/>
    <property type="project" value="TreeGrafter"/>
</dbReference>
<dbReference type="GO" id="GO:0034625">
    <property type="term" value="P:fatty acid elongation, monounsaturated fatty acid"/>
    <property type="evidence" value="ECO:0007669"/>
    <property type="project" value="TreeGrafter"/>
</dbReference>
<dbReference type="PANTHER" id="PTHR11157:SF17">
    <property type="entry name" value="ELONGATION OF VERY LONG CHAIN FATTY ACIDS PROTEIN 6"/>
    <property type="match status" value="1"/>
</dbReference>
<reference evidence="11 12" key="1">
    <citation type="journal article" date="2016" name="Genome Biol. Evol.">
        <title>Gene Family Evolution Reflects Adaptation to Soil Environmental Stressors in the Genome of the Collembolan Orchesella cincta.</title>
        <authorList>
            <person name="Faddeeva-Vakhrusheva A."/>
            <person name="Derks M.F."/>
            <person name="Anvar S.Y."/>
            <person name="Agamennone V."/>
            <person name="Suring W."/>
            <person name="Smit S."/>
            <person name="van Straalen N.M."/>
            <person name="Roelofs D."/>
        </authorList>
    </citation>
    <scope>NUCLEOTIDE SEQUENCE [LARGE SCALE GENOMIC DNA]</scope>
    <source>
        <tissue evidence="11">Mixed pool</tissue>
    </source>
</reference>
<evidence type="ECO:0000256" key="5">
    <source>
        <dbReference type="ARBA" id="ARBA00022832"/>
    </source>
</evidence>
<dbReference type="OrthoDB" id="10259681at2759"/>
<organism evidence="11 12">
    <name type="scientific">Orchesella cincta</name>
    <name type="common">Springtail</name>
    <name type="synonym">Podura cincta</name>
    <dbReference type="NCBI Taxonomy" id="48709"/>
    <lineage>
        <taxon>Eukaryota</taxon>
        <taxon>Metazoa</taxon>
        <taxon>Ecdysozoa</taxon>
        <taxon>Arthropoda</taxon>
        <taxon>Hexapoda</taxon>
        <taxon>Collembola</taxon>
        <taxon>Entomobryomorpha</taxon>
        <taxon>Entomobryoidea</taxon>
        <taxon>Orchesellidae</taxon>
        <taxon>Orchesellinae</taxon>
        <taxon>Orchesella</taxon>
    </lineage>
</organism>
<proteinExistence type="inferred from homology"/>
<keyword evidence="4 10" id="KW-0812">Transmembrane</keyword>
<evidence type="ECO:0000256" key="9">
    <source>
        <dbReference type="ARBA" id="ARBA00023160"/>
    </source>
</evidence>
<keyword evidence="5 10" id="KW-0276">Fatty acid metabolism</keyword>
<feature type="transmembrane region" description="Helical" evidence="10">
    <location>
        <begin position="222"/>
        <end position="240"/>
    </location>
</feature>
<sequence>KQIQVQDSGSLSTDLSSKKSQLLKEKSIFRAVRCVLKVNLAKMAAANILRGHISNNSHPFRYPDYMSLYKWEDFDYDSWQVWMGKNWSVSVYLTVVYVGLIYIGRQWMKNRDPYRLKGPLVLWNFGLAIFSIVGVIRTLPELAYLMQEQNGFHTSVCIRDRMHVGTVFWTLMMALTKAIELGDTAFIVLRKQPLILLHWYHHATVMLYCWYTYYFHDAAHRWFMTINLFVHSVMYSYYALRAMGIKLPRSLAMCITFLQLNQMFFGVAVNGYALYMKRTGIECQTETFNIMLALLMYATYAVLFGNFFNKSYIQKKKKFD</sequence>
<dbReference type="EMBL" id="LJIJ01000474">
    <property type="protein sequence ID" value="ODM97074.1"/>
    <property type="molecule type" value="Genomic_DNA"/>
</dbReference>
<dbReference type="AlphaFoldDB" id="A0A1D2MW87"/>
<dbReference type="Proteomes" id="UP000094527">
    <property type="component" value="Unassembled WGS sequence"/>
</dbReference>
<dbReference type="GO" id="GO:0019367">
    <property type="term" value="P:fatty acid elongation, saturated fatty acid"/>
    <property type="evidence" value="ECO:0007669"/>
    <property type="project" value="TreeGrafter"/>
</dbReference>
<dbReference type="PANTHER" id="PTHR11157">
    <property type="entry name" value="FATTY ACID ACYL TRANSFERASE-RELATED"/>
    <property type="match status" value="1"/>
</dbReference>
<dbReference type="GO" id="GO:0030148">
    <property type="term" value="P:sphingolipid biosynthetic process"/>
    <property type="evidence" value="ECO:0007669"/>
    <property type="project" value="TreeGrafter"/>
</dbReference>
<evidence type="ECO:0000313" key="12">
    <source>
        <dbReference type="Proteomes" id="UP000094527"/>
    </source>
</evidence>
<comment type="subcellular location">
    <subcellularLocation>
        <location evidence="1">Membrane</location>
        <topology evidence="1">Multi-pass membrane protein</topology>
    </subcellularLocation>
</comment>
<dbReference type="GO" id="GO:0042761">
    <property type="term" value="P:very long-chain fatty acid biosynthetic process"/>
    <property type="evidence" value="ECO:0007669"/>
    <property type="project" value="TreeGrafter"/>
</dbReference>
<keyword evidence="12" id="KW-1185">Reference proteome</keyword>
<evidence type="ECO:0000256" key="10">
    <source>
        <dbReference type="RuleBase" id="RU361115"/>
    </source>
</evidence>
<dbReference type="OMA" id="MQANWSK"/>
<accession>A0A1D2MW87</accession>
<keyword evidence="3 10" id="KW-0808">Transferase</keyword>
<comment type="similarity">
    <text evidence="10">Belongs to the ELO family.</text>
</comment>
<dbReference type="GO" id="GO:0009922">
    <property type="term" value="F:fatty acid elongase activity"/>
    <property type="evidence" value="ECO:0007669"/>
    <property type="project" value="UniProtKB-EC"/>
</dbReference>
<feature type="non-terminal residue" evidence="11">
    <location>
        <position position="1"/>
    </location>
</feature>
<feature type="transmembrane region" description="Helical" evidence="10">
    <location>
        <begin position="252"/>
        <end position="275"/>
    </location>
</feature>
<evidence type="ECO:0000256" key="2">
    <source>
        <dbReference type="ARBA" id="ARBA00022516"/>
    </source>
</evidence>
<feature type="transmembrane region" description="Helical" evidence="10">
    <location>
        <begin position="168"/>
        <end position="189"/>
    </location>
</feature>
<dbReference type="GO" id="GO:0005789">
    <property type="term" value="C:endoplasmic reticulum membrane"/>
    <property type="evidence" value="ECO:0007669"/>
    <property type="project" value="TreeGrafter"/>
</dbReference>
<feature type="transmembrane region" description="Helical" evidence="10">
    <location>
        <begin position="287"/>
        <end position="308"/>
    </location>
</feature>
<protein>
    <recommendedName>
        <fullName evidence="10">Elongation of very long chain fatty acids protein</fullName>
        <ecNumber evidence="10">2.3.1.199</ecNumber>
    </recommendedName>
    <alternativeName>
        <fullName evidence="10">Very-long-chain 3-oxoacyl-CoA synthase</fullName>
    </alternativeName>
</protein>
<keyword evidence="2 10" id="KW-0444">Lipid biosynthesis</keyword>
<keyword evidence="6 10" id="KW-1133">Transmembrane helix</keyword>
<evidence type="ECO:0000256" key="1">
    <source>
        <dbReference type="ARBA" id="ARBA00004141"/>
    </source>
</evidence>